<dbReference type="Proteomes" id="UP000027195">
    <property type="component" value="Unassembled WGS sequence"/>
</dbReference>
<evidence type="ECO:0000313" key="2">
    <source>
        <dbReference type="Proteomes" id="UP000027195"/>
    </source>
</evidence>
<dbReference type="HOGENOM" id="CLU_1815496_0_0_1"/>
<accession>A0A067MBP2</accession>
<dbReference type="InParanoid" id="A0A067MBP2"/>
<reference evidence="2" key="1">
    <citation type="journal article" date="2014" name="Proc. Natl. Acad. Sci. U.S.A.">
        <title>Extensive sampling of basidiomycete genomes demonstrates inadequacy of the white-rot/brown-rot paradigm for wood decay fungi.</title>
        <authorList>
            <person name="Riley R."/>
            <person name="Salamov A.A."/>
            <person name="Brown D.W."/>
            <person name="Nagy L.G."/>
            <person name="Floudas D."/>
            <person name="Held B.W."/>
            <person name="Levasseur A."/>
            <person name="Lombard V."/>
            <person name="Morin E."/>
            <person name="Otillar R."/>
            <person name="Lindquist E.A."/>
            <person name="Sun H."/>
            <person name="LaButti K.M."/>
            <person name="Schmutz J."/>
            <person name="Jabbour D."/>
            <person name="Luo H."/>
            <person name="Baker S.E."/>
            <person name="Pisabarro A.G."/>
            <person name="Walton J.D."/>
            <person name="Blanchette R.A."/>
            <person name="Henrissat B."/>
            <person name="Martin F."/>
            <person name="Cullen D."/>
            <person name="Hibbett D.S."/>
            <person name="Grigoriev I.V."/>
        </authorList>
    </citation>
    <scope>NUCLEOTIDE SEQUENCE [LARGE SCALE GENOMIC DNA]</scope>
    <source>
        <strain evidence="2">FD-172 SS1</strain>
    </source>
</reference>
<keyword evidence="2" id="KW-1185">Reference proteome</keyword>
<dbReference type="EMBL" id="KL198083">
    <property type="protein sequence ID" value="KDQ09011.1"/>
    <property type="molecule type" value="Genomic_DNA"/>
</dbReference>
<gene>
    <name evidence="1" type="ORF">BOTBODRAFT_179348</name>
</gene>
<sequence length="142" mass="14987">MTCPQKDGVRAGMRTVGPSSVYRYGWMGSPRFAQLDLALAFSRWGMNELAGGGGMSDATPLTRSRASLTGASWRVASFAAESALVSSSRLRPADAYLSESSAGAILIGTNQKFGSLSAPHTMYLPDADDSTDLTAKSLKIVF</sequence>
<protein>
    <submittedName>
        <fullName evidence="1">Uncharacterized protein</fullName>
    </submittedName>
</protein>
<name>A0A067MBP2_BOTB1</name>
<proteinExistence type="predicted"/>
<organism evidence="1 2">
    <name type="scientific">Botryobasidium botryosum (strain FD-172 SS1)</name>
    <dbReference type="NCBI Taxonomy" id="930990"/>
    <lineage>
        <taxon>Eukaryota</taxon>
        <taxon>Fungi</taxon>
        <taxon>Dikarya</taxon>
        <taxon>Basidiomycota</taxon>
        <taxon>Agaricomycotina</taxon>
        <taxon>Agaricomycetes</taxon>
        <taxon>Cantharellales</taxon>
        <taxon>Botryobasidiaceae</taxon>
        <taxon>Botryobasidium</taxon>
    </lineage>
</organism>
<evidence type="ECO:0000313" key="1">
    <source>
        <dbReference type="EMBL" id="KDQ09011.1"/>
    </source>
</evidence>
<dbReference type="AlphaFoldDB" id="A0A067MBP2"/>